<name>A0A6J4L1X5_9ACTN</name>
<dbReference type="Gene3D" id="3.40.50.300">
    <property type="entry name" value="P-loop containing nucleotide triphosphate hydrolases"/>
    <property type="match status" value="1"/>
</dbReference>
<dbReference type="SUPFAM" id="SSF52540">
    <property type="entry name" value="P-loop containing nucleoside triphosphate hydrolases"/>
    <property type="match status" value="1"/>
</dbReference>
<protein>
    <submittedName>
        <fullName evidence="1">ATP-binding protein</fullName>
    </submittedName>
</protein>
<reference evidence="1" key="1">
    <citation type="submission" date="2020-02" db="EMBL/GenBank/DDBJ databases">
        <authorList>
            <person name="Meier V. D."/>
        </authorList>
    </citation>
    <scope>NUCLEOTIDE SEQUENCE</scope>
    <source>
        <strain evidence="1">AVDCRST_MAG46</strain>
    </source>
</reference>
<proteinExistence type="predicted"/>
<gene>
    <name evidence="1" type="ORF">AVDCRST_MAG46-823</name>
</gene>
<accession>A0A6J4L1X5</accession>
<keyword evidence="1" id="KW-0547">Nucleotide-binding</keyword>
<sequence length="85" mass="8995">MPALVIVLAGPSGAGKSRLAGRLGLPVFALDDFYRDGDDPGLPRVELSGGESIVDWDDPGSWDRQRALHMLGAAVRRGLRRGAGL</sequence>
<dbReference type="InterPro" id="IPR027417">
    <property type="entry name" value="P-loop_NTPase"/>
</dbReference>
<keyword evidence="1" id="KW-0067">ATP-binding</keyword>
<dbReference type="GO" id="GO:0005524">
    <property type="term" value="F:ATP binding"/>
    <property type="evidence" value="ECO:0007669"/>
    <property type="project" value="UniProtKB-KW"/>
</dbReference>
<organism evidence="1">
    <name type="scientific">uncultured Nocardioidaceae bacterium</name>
    <dbReference type="NCBI Taxonomy" id="253824"/>
    <lineage>
        <taxon>Bacteria</taxon>
        <taxon>Bacillati</taxon>
        <taxon>Actinomycetota</taxon>
        <taxon>Actinomycetes</taxon>
        <taxon>Propionibacteriales</taxon>
        <taxon>Nocardioidaceae</taxon>
        <taxon>environmental samples</taxon>
    </lineage>
</organism>
<dbReference type="EMBL" id="CADCUD010000060">
    <property type="protein sequence ID" value="CAA9320946.1"/>
    <property type="molecule type" value="Genomic_DNA"/>
</dbReference>
<evidence type="ECO:0000313" key="1">
    <source>
        <dbReference type="EMBL" id="CAA9320946.1"/>
    </source>
</evidence>
<dbReference type="AlphaFoldDB" id="A0A6J4L1X5"/>